<dbReference type="InterPro" id="IPR006084">
    <property type="entry name" value="XPG/Rad2"/>
</dbReference>
<dbReference type="Gene3D" id="1.10.150.20">
    <property type="entry name" value="5' to 3' exonuclease, C-terminal subdomain"/>
    <property type="match status" value="1"/>
</dbReference>
<evidence type="ECO:0000313" key="4">
    <source>
        <dbReference type="Proteomes" id="UP001530315"/>
    </source>
</evidence>
<dbReference type="InterPro" id="IPR029060">
    <property type="entry name" value="PIN-like_dom_sf"/>
</dbReference>
<sequence length="664" mass="71607">MGISGLLPRILPSAGRENYDLRALSDGLITAKSVDDDDDDGAAVGDEGSSSSPATKTKKRKGKRGPSSRSSWTRRRVRVAVDVNGWIARAAHGHGGLLMDERHLSYRGRAELRDEERSRRRPLRPPPGAADEDDDGGGGGGVGRDEGNDRDDDREARQRLEYISACASTVLRRIEFLVDDCRASVLLVLDGATPPCKADVVRARSDRRAGAAEERDGTTTTTTTTTTTSRDVVDGVGGGGYEDDEATRTEAEVLRRISASNRAGTGVDRVLRRDMVRSLLDAFRERRWPFVVAPYEADGQLAYLASSGLVDVVVTEDSDLIALGVPTLIYRLGGWNGTNDANRGRSSGLVGEEDVDDDRPRLLGTMLRRRDLGSSHGIDLRDFTDGMLATMFVAAGCDYCESLMGIGVVTARNVVKRAFHGCESDGREAYGRAHNLGVPVLRVVLDGLFHSCNRKAKARVLPLDDPEKEGARSAYERSFLAALAMFRHPLVYDPMSGAHVVANDVCDADGPDDDRAPSSYPASALFMTDERILMEYGPYRDLVTRRDALYRVVGAPLAPNVARDVAEGLVDPRRLPARESVEIDASGSATQVQGNVAATQGNDPNEDEDEGVESGYHTQDSGGLQLSTQEYSRGGTTPRRSTPSSSGMISSLSPDLLASPSPQD</sequence>
<dbReference type="InterPro" id="IPR006086">
    <property type="entry name" value="XPG-I_dom"/>
</dbReference>
<feature type="compositionally biased region" description="Basic and acidic residues" evidence="1">
    <location>
        <begin position="204"/>
        <end position="217"/>
    </location>
</feature>
<dbReference type="Pfam" id="PF00867">
    <property type="entry name" value="XPG_I"/>
    <property type="match status" value="1"/>
</dbReference>
<evidence type="ECO:0000256" key="1">
    <source>
        <dbReference type="SAM" id="MobiDB-lite"/>
    </source>
</evidence>
<feature type="compositionally biased region" description="Low complexity" evidence="1">
    <location>
        <begin position="218"/>
        <end position="228"/>
    </location>
</feature>
<reference evidence="3 4" key="1">
    <citation type="submission" date="2024-10" db="EMBL/GenBank/DDBJ databases">
        <title>Updated reference genomes for cyclostephanoid diatoms.</title>
        <authorList>
            <person name="Roberts W.R."/>
            <person name="Alverson A.J."/>
        </authorList>
    </citation>
    <scope>NUCLEOTIDE SEQUENCE [LARGE SCALE GENOMIC DNA]</scope>
    <source>
        <strain evidence="3 4">AJA276-08</strain>
    </source>
</reference>
<name>A0ABD3P9U4_9STRA</name>
<dbReference type="PANTHER" id="PTHR11081:SF65">
    <property type="entry name" value="DNA DAMAGE-INDUCIBLE PROTEIN DIN7-RELATED"/>
    <property type="match status" value="1"/>
</dbReference>
<feature type="compositionally biased region" description="Basic residues" evidence="1">
    <location>
        <begin position="56"/>
        <end position="75"/>
    </location>
</feature>
<dbReference type="EMBL" id="JALLAZ020000926">
    <property type="protein sequence ID" value="KAL3784514.1"/>
    <property type="molecule type" value="Genomic_DNA"/>
</dbReference>
<feature type="compositionally biased region" description="Basic and acidic residues" evidence="1">
    <location>
        <begin position="143"/>
        <end position="154"/>
    </location>
</feature>
<feature type="region of interest" description="Disordered" evidence="1">
    <location>
        <begin position="204"/>
        <end position="243"/>
    </location>
</feature>
<feature type="domain" description="XPG-I" evidence="2">
    <location>
        <begin position="284"/>
        <end position="369"/>
    </location>
</feature>
<dbReference type="InterPro" id="IPR036279">
    <property type="entry name" value="5-3_exonuclease_C_sf"/>
</dbReference>
<gene>
    <name evidence="3" type="ORF">ACHAW5_005277</name>
</gene>
<feature type="region of interest" description="Disordered" evidence="1">
    <location>
        <begin position="31"/>
        <end position="75"/>
    </location>
</feature>
<organism evidence="3 4">
    <name type="scientific">Stephanodiscus triporus</name>
    <dbReference type="NCBI Taxonomy" id="2934178"/>
    <lineage>
        <taxon>Eukaryota</taxon>
        <taxon>Sar</taxon>
        <taxon>Stramenopiles</taxon>
        <taxon>Ochrophyta</taxon>
        <taxon>Bacillariophyta</taxon>
        <taxon>Coscinodiscophyceae</taxon>
        <taxon>Thalassiosirophycidae</taxon>
        <taxon>Stephanodiscales</taxon>
        <taxon>Stephanodiscaceae</taxon>
        <taxon>Stephanodiscus</taxon>
    </lineage>
</organism>
<dbReference type="PANTHER" id="PTHR11081">
    <property type="entry name" value="FLAP ENDONUCLEASE FAMILY MEMBER"/>
    <property type="match status" value="1"/>
</dbReference>
<keyword evidence="4" id="KW-1185">Reference proteome</keyword>
<evidence type="ECO:0000259" key="2">
    <source>
        <dbReference type="SMART" id="SM00484"/>
    </source>
</evidence>
<protein>
    <recommendedName>
        <fullName evidence="2">XPG-I domain-containing protein</fullName>
    </recommendedName>
</protein>
<feature type="compositionally biased region" description="Polar residues" evidence="1">
    <location>
        <begin position="616"/>
        <end position="631"/>
    </location>
</feature>
<dbReference type="Proteomes" id="UP001530315">
    <property type="component" value="Unassembled WGS sequence"/>
</dbReference>
<dbReference type="SUPFAM" id="SSF88723">
    <property type="entry name" value="PIN domain-like"/>
    <property type="match status" value="1"/>
</dbReference>
<feature type="compositionally biased region" description="Low complexity" evidence="1">
    <location>
        <begin position="42"/>
        <end position="55"/>
    </location>
</feature>
<feature type="compositionally biased region" description="Polar residues" evidence="1">
    <location>
        <begin position="587"/>
        <end position="603"/>
    </location>
</feature>
<feature type="region of interest" description="Disordered" evidence="1">
    <location>
        <begin position="579"/>
        <end position="664"/>
    </location>
</feature>
<comment type="caution">
    <text evidence="3">The sequence shown here is derived from an EMBL/GenBank/DDBJ whole genome shotgun (WGS) entry which is preliminary data.</text>
</comment>
<accession>A0ABD3P9U4</accession>
<feature type="compositionally biased region" description="Low complexity" evidence="1">
    <location>
        <begin position="632"/>
        <end position="664"/>
    </location>
</feature>
<evidence type="ECO:0000313" key="3">
    <source>
        <dbReference type="EMBL" id="KAL3784514.1"/>
    </source>
</evidence>
<proteinExistence type="predicted"/>
<dbReference type="AlphaFoldDB" id="A0ABD3P9U4"/>
<dbReference type="PRINTS" id="PR00853">
    <property type="entry name" value="XPGRADSUPER"/>
</dbReference>
<dbReference type="SMART" id="SM00484">
    <property type="entry name" value="XPGI"/>
    <property type="match status" value="1"/>
</dbReference>
<dbReference type="Gene3D" id="3.40.50.1010">
    <property type="entry name" value="5'-nuclease"/>
    <property type="match status" value="1"/>
</dbReference>
<feature type="region of interest" description="Disordered" evidence="1">
    <location>
        <begin position="110"/>
        <end position="154"/>
    </location>
</feature>
<dbReference type="SUPFAM" id="SSF47807">
    <property type="entry name" value="5' to 3' exonuclease, C-terminal subdomain"/>
    <property type="match status" value="1"/>
</dbReference>